<dbReference type="RefSeq" id="WP_183967168.1">
    <property type="nucleotide sequence ID" value="NZ_BAABBZ010000006.1"/>
</dbReference>
<name>A0A7W6DPW3_9RHOB</name>
<evidence type="ECO:0000313" key="2">
    <source>
        <dbReference type="Proteomes" id="UP000541426"/>
    </source>
</evidence>
<dbReference type="SUPFAM" id="SSF52777">
    <property type="entry name" value="CoA-dependent acyltransferases"/>
    <property type="match status" value="1"/>
</dbReference>
<evidence type="ECO:0000313" key="1">
    <source>
        <dbReference type="EMBL" id="MBB3986619.1"/>
    </source>
</evidence>
<reference evidence="1 2" key="1">
    <citation type="submission" date="2020-08" db="EMBL/GenBank/DDBJ databases">
        <title>Genomic Encyclopedia of Type Strains, Phase IV (KMG-IV): sequencing the most valuable type-strain genomes for metagenomic binning, comparative biology and taxonomic classification.</title>
        <authorList>
            <person name="Goeker M."/>
        </authorList>
    </citation>
    <scope>NUCLEOTIDE SEQUENCE [LARGE SCALE GENOMIC DNA]</scope>
    <source>
        <strain evidence="1 2">DSM 102235</strain>
    </source>
</reference>
<dbReference type="GO" id="GO:0008811">
    <property type="term" value="F:chloramphenicol O-acetyltransferase activity"/>
    <property type="evidence" value="ECO:0007669"/>
    <property type="project" value="UniProtKB-EC"/>
</dbReference>
<dbReference type="EC" id="2.3.1.28" evidence="1"/>
<dbReference type="Proteomes" id="UP000541426">
    <property type="component" value="Unassembled WGS sequence"/>
</dbReference>
<dbReference type="SMART" id="SM01059">
    <property type="entry name" value="CAT"/>
    <property type="match status" value="1"/>
</dbReference>
<dbReference type="Pfam" id="PF00302">
    <property type="entry name" value="CAT"/>
    <property type="match status" value="1"/>
</dbReference>
<keyword evidence="1" id="KW-0012">Acyltransferase</keyword>
<sequence>MKTELAETSVVTPISLDRWHRSDTYRWFRDYGRPHYAITCRVDVTRLMARKAEGVSPYIGCLYAVGHGLNAVPELRVRFRPDGTVVRHESIGLSFTVPRDTGGFAYSYQPFVDDFDVFDRAARANIAKVRSAKDIREHAEQTDAVAYLSCLPWLDFTALDHAVPGPDDCIPRLSWGKIVEQDGRADMSLNVQVHHAVTDGEHVGALISEIQTALDGF</sequence>
<dbReference type="InterPro" id="IPR001707">
    <property type="entry name" value="Cmp_AcTrfase"/>
</dbReference>
<dbReference type="Gene3D" id="3.30.559.10">
    <property type="entry name" value="Chloramphenicol acetyltransferase-like domain"/>
    <property type="match status" value="1"/>
</dbReference>
<dbReference type="EMBL" id="JACIEJ010000007">
    <property type="protein sequence ID" value="MBB3986619.1"/>
    <property type="molecule type" value="Genomic_DNA"/>
</dbReference>
<organism evidence="1 2">
    <name type="scientific">Sagittula marina</name>
    <dbReference type="NCBI Taxonomy" id="943940"/>
    <lineage>
        <taxon>Bacteria</taxon>
        <taxon>Pseudomonadati</taxon>
        <taxon>Pseudomonadota</taxon>
        <taxon>Alphaproteobacteria</taxon>
        <taxon>Rhodobacterales</taxon>
        <taxon>Roseobacteraceae</taxon>
        <taxon>Sagittula</taxon>
    </lineage>
</organism>
<keyword evidence="1" id="KW-0808">Transferase</keyword>
<comment type="caution">
    <text evidence="1">The sequence shown here is derived from an EMBL/GenBank/DDBJ whole genome shotgun (WGS) entry which is preliminary data.</text>
</comment>
<gene>
    <name evidence="1" type="ORF">GGQ68_002962</name>
</gene>
<proteinExistence type="predicted"/>
<dbReference type="PANTHER" id="PTHR38474">
    <property type="entry name" value="SLR0299 PROTEIN"/>
    <property type="match status" value="1"/>
</dbReference>
<keyword evidence="2" id="KW-1185">Reference proteome</keyword>
<accession>A0A7W6DPW3</accession>
<dbReference type="PANTHER" id="PTHR38474:SF1">
    <property type="entry name" value="SLR0299 PROTEIN"/>
    <property type="match status" value="1"/>
</dbReference>
<protein>
    <submittedName>
        <fullName evidence="1">Chloramphenicol O-acetyltransferase type A</fullName>
        <ecNumber evidence="1">2.3.1.28</ecNumber>
    </submittedName>
</protein>
<dbReference type="AlphaFoldDB" id="A0A7W6DPW3"/>
<dbReference type="InterPro" id="IPR023213">
    <property type="entry name" value="CAT-like_dom_sf"/>
</dbReference>